<dbReference type="Gene3D" id="1.10.1740.10">
    <property type="match status" value="1"/>
</dbReference>
<dbReference type="InterPro" id="IPR039425">
    <property type="entry name" value="RNA_pol_sigma-70-like"/>
</dbReference>
<dbReference type="GO" id="GO:0016987">
    <property type="term" value="F:sigma factor activity"/>
    <property type="evidence" value="ECO:0007669"/>
    <property type="project" value="UniProtKB-KW"/>
</dbReference>
<feature type="domain" description="RNA polymerase sigma factor 70 region 4 type 2" evidence="6">
    <location>
        <begin position="112"/>
        <end position="164"/>
    </location>
</feature>
<dbReference type="AlphaFoldDB" id="A0A0J5SID0"/>
<protein>
    <submittedName>
        <fullName evidence="7">RNA polymerase subunit sigma-24</fullName>
    </submittedName>
</protein>
<evidence type="ECO:0000256" key="3">
    <source>
        <dbReference type="ARBA" id="ARBA00023082"/>
    </source>
</evidence>
<organism evidence="7 8">
    <name type="scientific">Rossellomorea marisflavi</name>
    <dbReference type="NCBI Taxonomy" id="189381"/>
    <lineage>
        <taxon>Bacteria</taxon>
        <taxon>Bacillati</taxon>
        <taxon>Bacillota</taxon>
        <taxon>Bacilli</taxon>
        <taxon>Bacillales</taxon>
        <taxon>Bacillaceae</taxon>
        <taxon>Rossellomorea</taxon>
    </lineage>
</organism>
<comment type="caution">
    <text evidence="7">The sequence shown here is derived from an EMBL/GenBank/DDBJ whole genome shotgun (WGS) entry which is preliminary data.</text>
</comment>
<dbReference type="Gene3D" id="1.10.10.10">
    <property type="entry name" value="Winged helix-like DNA-binding domain superfamily/Winged helix DNA-binding domain"/>
    <property type="match status" value="1"/>
</dbReference>
<dbReference type="Pfam" id="PF08281">
    <property type="entry name" value="Sigma70_r4_2"/>
    <property type="match status" value="1"/>
</dbReference>
<dbReference type="SUPFAM" id="SSF88659">
    <property type="entry name" value="Sigma3 and sigma4 domains of RNA polymerase sigma factors"/>
    <property type="match status" value="1"/>
</dbReference>
<proteinExistence type="inferred from homology"/>
<sequence>MNLRSAVKKAKKGSKDALLQLIMEEKENYYRLAYVYVGNEHDAMDAMEDMIVTVYEKIEQLNDPDAFYSWSKTILVNGCKTMLRKQNRLVLKEEWADEGESSNPLEHSDREMEIKEMLLQLNEHQAEAIRLKYILDLDYSTAAMVMGVSVGTAKSRVFQGLKKLRETFGGTANE</sequence>
<gene>
    <name evidence="7" type="ORF">AV649_19340</name>
</gene>
<dbReference type="SUPFAM" id="SSF88946">
    <property type="entry name" value="Sigma2 domain of RNA polymerase sigma factors"/>
    <property type="match status" value="1"/>
</dbReference>
<reference evidence="8" key="1">
    <citation type="submission" date="2016-01" db="EMBL/GenBank/DDBJ databases">
        <title>Whole genome sequencing of Bhargavaea cecembensis T14.</title>
        <authorList>
            <person name="Hong K.W."/>
        </authorList>
    </citation>
    <scope>NUCLEOTIDE SEQUENCE [LARGE SCALE GENOMIC DNA]</scope>
    <source>
        <strain evidence="8">M19</strain>
    </source>
</reference>
<dbReference type="InterPro" id="IPR007627">
    <property type="entry name" value="RNA_pol_sigma70_r2"/>
</dbReference>
<dbReference type="GO" id="GO:0003677">
    <property type="term" value="F:DNA binding"/>
    <property type="evidence" value="ECO:0007669"/>
    <property type="project" value="InterPro"/>
</dbReference>
<evidence type="ECO:0000313" key="8">
    <source>
        <dbReference type="Proteomes" id="UP000076510"/>
    </source>
</evidence>
<dbReference type="EMBL" id="LQQY01000016">
    <property type="protein sequence ID" value="KZE48728.1"/>
    <property type="molecule type" value="Genomic_DNA"/>
</dbReference>
<dbReference type="GO" id="GO:0006352">
    <property type="term" value="P:DNA-templated transcription initiation"/>
    <property type="evidence" value="ECO:0007669"/>
    <property type="project" value="InterPro"/>
</dbReference>
<dbReference type="CDD" id="cd06171">
    <property type="entry name" value="Sigma70_r4"/>
    <property type="match status" value="1"/>
</dbReference>
<dbReference type="OrthoDB" id="9782703at2"/>
<evidence type="ECO:0000256" key="2">
    <source>
        <dbReference type="ARBA" id="ARBA00023015"/>
    </source>
</evidence>
<dbReference type="InterPro" id="IPR013324">
    <property type="entry name" value="RNA_pol_sigma_r3/r4-like"/>
</dbReference>
<name>A0A0J5SID0_9BACI</name>
<evidence type="ECO:0000313" key="7">
    <source>
        <dbReference type="EMBL" id="KZE48728.1"/>
    </source>
</evidence>
<dbReference type="InterPro" id="IPR013249">
    <property type="entry name" value="RNA_pol_sigma70_r4_t2"/>
</dbReference>
<keyword evidence="2" id="KW-0805">Transcription regulation</keyword>
<evidence type="ECO:0000259" key="6">
    <source>
        <dbReference type="Pfam" id="PF08281"/>
    </source>
</evidence>
<evidence type="ECO:0000259" key="5">
    <source>
        <dbReference type="Pfam" id="PF04542"/>
    </source>
</evidence>
<keyword evidence="4" id="KW-0804">Transcription</keyword>
<dbReference type="RefSeq" id="WP_048005063.1">
    <property type="nucleotide sequence ID" value="NZ_JAMQJC010000009.1"/>
</dbReference>
<evidence type="ECO:0000256" key="4">
    <source>
        <dbReference type="ARBA" id="ARBA00023163"/>
    </source>
</evidence>
<accession>A0A0J5SID0</accession>
<dbReference type="InterPro" id="IPR036388">
    <property type="entry name" value="WH-like_DNA-bd_sf"/>
</dbReference>
<evidence type="ECO:0000256" key="1">
    <source>
        <dbReference type="ARBA" id="ARBA00010641"/>
    </source>
</evidence>
<dbReference type="PANTHER" id="PTHR43133">
    <property type="entry name" value="RNA POLYMERASE ECF-TYPE SIGMA FACTO"/>
    <property type="match status" value="1"/>
</dbReference>
<keyword evidence="3" id="KW-0731">Sigma factor</keyword>
<feature type="domain" description="RNA polymerase sigma-70 region 2" evidence="5">
    <location>
        <begin position="23"/>
        <end position="88"/>
    </location>
</feature>
<dbReference type="InterPro" id="IPR014284">
    <property type="entry name" value="RNA_pol_sigma-70_dom"/>
</dbReference>
<dbReference type="PANTHER" id="PTHR43133:SF51">
    <property type="entry name" value="RNA POLYMERASE SIGMA FACTOR"/>
    <property type="match status" value="1"/>
</dbReference>
<dbReference type="PATRIC" id="fig|189381.10.peg.2961"/>
<comment type="similarity">
    <text evidence="1">Belongs to the sigma-70 factor family. ECF subfamily.</text>
</comment>
<dbReference type="Pfam" id="PF04542">
    <property type="entry name" value="Sigma70_r2"/>
    <property type="match status" value="1"/>
</dbReference>
<dbReference type="InterPro" id="IPR013325">
    <property type="entry name" value="RNA_pol_sigma_r2"/>
</dbReference>
<dbReference type="Proteomes" id="UP000076510">
    <property type="component" value="Unassembled WGS sequence"/>
</dbReference>
<dbReference type="NCBIfam" id="TIGR02937">
    <property type="entry name" value="sigma70-ECF"/>
    <property type="match status" value="1"/>
</dbReference>